<dbReference type="Pfam" id="PF03147">
    <property type="entry name" value="FDX-ACB"/>
    <property type="match status" value="1"/>
</dbReference>
<keyword evidence="7" id="KW-0547">Nucleotide-binding</keyword>
<dbReference type="GO" id="GO:0006412">
    <property type="term" value="P:translation"/>
    <property type="evidence" value="ECO:0007669"/>
    <property type="project" value="UniProtKB-KW"/>
</dbReference>
<dbReference type="InterPro" id="IPR036690">
    <property type="entry name" value="Fdx_antiC-bd_sf"/>
</dbReference>
<evidence type="ECO:0000313" key="14">
    <source>
        <dbReference type="EMBL" id="MPN11734.1"/>
    </source>
</evidence>
<comment type="subcellular location">
    <subcellularLocation>
        <location evidence="2">Cytoplasm</location>
    </subcellularLocation>
</comment>
<evidence type="ECO:0000256" key="11">
    <source>
        <dbReference type="ARBA" id="ARBA00022917"/>
    </source>
</evidence>
<dbReference type="SMART" id="SM00896">
    <property type="entry name" value="FDX-ACB"/>
    <property type="match status" value="1"/>
</dbReference>
<keyword evidence="8" id="KW-0067">ATP-binding</keyword>
<evidence type="ECO:0000256" key="12">
    <source>
        <dbReference type="ARBA" id="ARBA00023146"/>
    </source>
</evidence>
<dbReference type="InterPro" id="IPR005121">
    <property type="entry name" value="Fdx_antiC-bd"/>
</dbReference>
<dbReference type="GO" id="GO:0005737">
    <property type="term" value="C:cytoplasm"/>
    <property type="evidence" value="ECO:0007669"/>
    <property type="project" value="UniProtKB-SubCell"/>
</dbReference>
<keyword evidence="3" id="KW-0963">Cytoplasm</keyword>
<keyword evidence="11" id="KW-0648">Protein biosynthesis</keyword>
<dbReference type="AlphaFoldDB" id="A0A645FGX1"/>
<evidence type="ECO:0000256" key="5">
    <source>
        <dbReference type="ARBA" id="ARBA00022598"/>
    </source>
</evidence>
<keyword evidence="4" id="KW-0820">tRNA-binding</keyword>
<dbReference type="EMBL" id="VSSQ01057985">
    <property type="protein sequence ID" value="MPN11734.1"/>
    <property type="molecule type" value="Genomic_DNA"/>
</dbReference>
<comment type="caution">
    <text evidence="14">The sequence shown here is derived from an EMBL/GenBank/DDBJ whole genome shotgun (WGS) entry which is preliminary data.</text>
</comment>
<organism evidence="14">
    <name type="scientific">bioreactor metagenome</name>
    <dbReference type="NCBI Taxonomy" id="1076179"/>
    <lineage>
        <taxon>unclassified sequences</taxon>
        <taxon>metagenomes</taxon>
        <taxon>ecological metagenomes</taxon>
    </lineage>
</organism>
<dbReference type="GO" id="GO:0004826">
    <property type="term" value="F:phenylalanine-tRNA ligase activity"/>
    <property type="evidence" value="ECO:0007669"/>
    <property type="project" value="UniProtKB-EC"/>
</dbReference>
<evidence type="ECO:0000256" key="9">
    <source>
        <dbReference type="ARBA" id="ARBA00022842"/>
    </source>
</evidence>
<dbReference type="SUPFAM" id="SSF54991">
    <property type="entry name" value="Anticodon-binding domain of PheRS"/>
    <property type="match status" value="1"/>
</dbReference>
<keyword evidence="6" id="KW-0479">Metal-binding</keyword>
<comment type="cofactor">
    <cofactor evidence="1">
        <name>Mg(2+)</name>
        <dbReference type="ChEBI" id="CHEBI:18420"/>
    </cofactor>
</comment>
<evidence type="ECO:0000256" key="1">
    <source>
        <dbReference type="ARBA" id="ARBA00001946"/>
    </source>
</evidence>
<sequence length="84" mass="9549">MVVEEEVTAGQIEEIIRNKGGRLVDEVKLFDIYRGSQIEEGYKSMAYSIVYRSDEKTLTEEDITKVHNKILNSLTNQVGAVLRS</sequence>
<protein>
    <submittedName>
        <fullName evidence="14">Phenylalanine--tRNA ligase beta subunit</fullName>
        <ecNumber evidence="14">6.1.1.20</ecNumber>
    </submittedName>
</protein>
<evidence type="ECO:0000256" key="3">
    <source>
        <dbReference type="ARBA" id="ARBA00022490"/>
    </source>
</evidence>
<evidence type="ECO:0000256" key="2">
    <source>
        <dbReference type="ARBA" id="ARBA00004496"/>
    </source>
</evidence>
<gene>
    <name evidence="14" type="primary">pheT_49</name>
    <name evidence="14" type="ORF">SDC9_159042</name>
</gene>
<dbReference type="Gene3D" id="3.30.70.380">
    <property type="entry name" value="Ferrodoxin-fold anticodon-binding domain"/>
    <property type="match status" value="1"/>
</dbReference>
<name>A0A645FGX1_9ZZZZ</name>
<feature type="domain" description="FDX-ACB" evidence="13">
    <location>
        <begin position="1"/>
        <end position="83"/>
    </location>
</feature>
<evidence type="ECO:0000256" key="4">
    <source>
        <dbReference type="ARBA" id="ARBA00022555"/>
    </source>
</evidence>
<keyword evidence="5 14" id="KW-0436">Ligase</keyword>
<evidence type="ECO:0000259" key="13">
    <source>
        <dbReference type="PROSITE" id="PS51447"/>
    </source>
</evidence>
<evidence type="ECO:0000256" key="6">
    <source>
        <dbReference type="ARBA" id="ARBA00022723"/>
    </source>
</evidence>
<evidence type="ECO:0000256" key="10">
    <source>
        <dbReference type="ARBA" id="ARBA00022884"/>
    </source>
</evidence>
<dbReference type="GO" id="GO:0005524">
    <property type="term" value="F:ATP binding"/>
    <property type="evidence" value="ECO:0007669"/>
    <property type="project" value="UniProtKB-KW"/>
</dbReference>
<accession>A0A645FGX1</accession>
<dbReference type="GO" id="GO:0046872">
    <property type="term" value="F:metal ion binding"/>
    <property type="evidence" value="ECO:0007669"/>
    <property type="project" value="UniProtKB-KW"/>
</dbReference>
<keyword evidence="9" id="KW-0460">Magnesium</keyword>
<keyword evidence="10" id="KW-0694">RNA-binding</keyword>
<keyword evidence="12" id="KW-0030">Aminoacyl-tRNA synthetase</keyword>
<dbReference type="GO" id="GO:0000049">
    <property type="term" value="F:tRNA binding"/>
    <property type="evidence" value="ECO:0007669"/>
    <property type="project" value="UniProtKB-KW"/>
</dbReference>
<proteinExistence type="predicted"/>
<evidence type="ECO:0000256" key="7">
    <source>
        <dbReference type="ARBA" id="ARBA00022741"/>
    </source>
</evidence>
<reference evidence="14" key="1">
    <citation type="submission" date="2019-08" db="EMBL/GenBank/DDBJ databases">
        <authorList>
            <person name="Kucharzyk K."/>
            <person name="Murdoch R.W."/>
            <person name="Higgins S."/>
            <person name="Loffler F."/>
        </authorList>
    </citation>
    <scope>NUCLEOTIDE SEQUENCE</scope>
</reference>
<dbReference type="PROSITE" id="PS51447">
    <property type="entry name" value="FDX_ACB"/>
    <property type="match status" value="1"/>
</dbReference>
<dbReference type="EC" id="6.1.1.20" evidence="14"/>
<dbReference type="FunFam" id="3.30.70.380:FF:000001">
    <property type="entry name" value="Phenylalanine--tRNA ligase beta subunit"/>
    <property type="match status" value="1"/>
</dbReference>
<evidence type="ECO:0000256" key="8">
    <source>
        <dbReference type="ARBA" id="ARBA00022840"/>
    </source>
</evidence>